<accession>A0ABQ3CIH5</accession>
<organism evidence="2 3">
    <name type="scientific">Streptomyces canarius</name>
    <dbReference type="NCBI Taxonomy" id="285453"/>
    <lineage>
        <taxon>Bacteria</taxon>
        <taxon>Bacillati</taxon>
        <taxon>Actinomycetota</taxon>
        <taxon>Actinomycetes</taxon>
        <taxon>Kitasatosporales</taxon>
        <taxon>Streptomycetaceae</taxon>
        <taxon>Streptomyces</taxon>
    </lineage>
</organism>
<gene>
    <name evidence="2" type="ORF">GCM10010345_20070</name>
</gene>
<protein>
    <submittedName>
        <fullName evidence="2">Uncharacterized protein</fullName>
    </submittedName>
</protein>
<evidence type="ECO:0000313" key="3">
    <source>
        <dbReference type="Proteomes" id="UP000653644"/>
    </source>
</evidence>
<dbReference type="RefSeq" id="WP_189884362.1">
    <property type="nucleotide sequence ID" value="NZ_BMVN01000005.1"/>
</dbReference>
<name>A0ABQ3CIH5_9ACTN</name>
<keyword evidence="3" id="KW-1185">Reference proteome</keyword>
<evidence type="ECO:0000313" key="2">
    <source>
        <dbReference type="EMBL" id="GHA15439.1"/>
    </source>
</evidence>
<evidence type="ECO:0000256" key="1">
    <source>
        <dbReference type="SAM" id="MobiDB-lite"/>
    </source>
</evidence>
<dbReference type="EMBL" id="BMVN01000005">
    <property type="protein sequence ID" value="GHA15439.1"/>
    <property type="molecule type" value="Genomic_DNA"/>
</dbReference>
<feature type="region of interest" description="Disordered" evidence="1">
    <location>
        <begin position="120"/>
        <end position="172"/>
    </location>
</feature>
<comment type="caution">
    <text evidence="2">The sequence shown here is derived from an EMBL/GenBank/DDBJ whole genome shotgun (WGS) entry which is preliminary data.</text>
</comment>
<dbReference type="Proteomes" id="UP000653644">
    <property type="component" value="Unassembled WGS sequence"/>
</dbReference>
<sequence>MTRAKQLIYSIGIAIAIAIAGGGIAPSAAAEGHAPVAAPLDEAMPVAAPLDESHMPVVAPQDAARQSLPADAVCRSRIKTAIALNEKALAADGHRPDTDAAARYNRRTLVDISSAQTDCRGTSHRREIKRELDSAKDSAKAAERHNKAGDEVPAGHAEREVKAHLSRAKGMA</sequence>
<reference evidence="3" key="1">
    <citation type="journal article" date="2019" name="Int. J. Syst. Evol. Microbiol.">
        <title>The Global Catalogue of Microorganisms (GCM) 10K type strain sequencing project: providing services to taxonomists for standard genome sequencing and annotation.</title>
        <authorList>
            <consortium name="The Broad Institute Genomics Platform"/>
            <consortium name="The Broad Institute Genome Sequencing Center for Infectious Disease"/>
            <person name="Wu L."/>
            <person name="Ma J."/>
        </authorList>
    </citation>
    <scope>NUCLEOTIDE SEQUENCE [LARGE SCALE GENOMIC DNA]</scope>
    <source>
        <strain evidence="3">JCM 4733</strain>
    </source>
</reference>
<feature type="compositionally biased region" description="Basic and acidic residues" evidence="1">
    <location>
        <begin position="124"/>
        <end position="150"/>
    </location>
</feature>
<proteinExistence type="predicted"/>